<name>A0A2T7TB25_9ACTN</name>
<evidence type="ECO:0000313" key="1">
    <source>
        <dbReference type="EMBL" id="PVE12359.1"/>
    </source>
</evidence>
<dbReference type="AlphaFoldDB" id="A0A2T7TB25"/>
<comment type="caution">
    <text evidence="1">The sequence shown here is derived from an EMBL/GenBank/DDBJ whole genome shotgun (WGS) entry which is preliminary data.</text>
</comment>
<gene>
    <name evidence="1" type="ORF">Y717_03385</name>
</gene>
<protein>
    <submittedName>
        <fullName evidence="1">Uncharacterized protein</fullName>
    </submittedName>
</protein>
<reference evidence="1 2" key="1">
    <citation type="submission" date="2013-12" db="EMBL/GenBank/DDBJ databases">
        <title>Annotated genome of Streptomyces scopuliridis.</title>
        <authorList>
            <person name="Olson J.B."/>
        </authorList>
    </citation>
    <scope>NUCLEOTIDE SEQUENCE [LARGE SCALE GENOMIC DNA]</scope>
    <source>
        <strain evidence="1 2">RB72</strain>
    </source>
</reference>
<dbReference type="EMBL" id="AZSP01000112">
    <property type="protein sequence ID" value="PVE12359.1"/>
    <property type="molecule type" value="Genomic_DNA"/>
</dbReference>
<organism evidence="1 2">
    <name type="scientific">Streptomyces scopuliridis RB72</name>
    <dbReference type="NCBI Taxonomy" id="1440053"/>
    <lineage>
        <taxon>Bacteria</taxon>
        <taxon>Bacillati</taxon>
        <taxon>Actinomycetota</taxon>
        <taxon>Actinomycetes</taxon>
        <taxon>Kitasatosporales</taxon>
        <taxon>Streptomycetaceae</taxon>
        <taxon>Streptomyces</taxon>
    </lineage>
</organism>
<accession>A0A2T7TB25</accession>
<evidence type="ECO:0000313" key="2">
    <source>
        <dbReference type="Proteomes" id="UP000245992"/>
    </source>
</evidence>
<sequence length="79" mass="8627">MTPAVNGPLVLDDHGCAVLVDAQRVDPSAVHGTGAVLAREEPHPEHGLHVRLDEVLHIRLGLSKTRRDLRHAAYRVEQG</sequence>
<proteinExistence type="predicted"/>
<keyword evidence="2" id="KW-1185">Reference proteome</keyword>
<dbReference type="Proteomes" id="UP000245992">
    <property type="component" value="Unassembled WGS sequence"/>
</dbReference>